<organism evidence="1 2">
    <name type="scientific">Maribellus luteus</name>
    <dbReference type="NCBI Taxonomy" id="2305463"/>
    <lineage>
        <taxon>Bacteria</taxon>
        <taxon>Pseudomonadati</taxon>
        <taxon>Bacteroidota</taxon>
        <taxon>Bacteroidia</taxon>
        <taxon>Marinilabiliales</taxon>
        <taxon>Prolixibacteraceae</taxon>
        <taxon>Maribellus</taxon>
    </lineage>
</organism>
<dbReference type="PANTHER" id="PTHR36848">
    <property type="entry name" value="DNA-BINDING PROTEIN (PUTATIVE SECRETED PROTEIN)-RELATED"/>
    <property type="match status" value="1"/>
</dbReference>
<gene>
    <name evidence="1" type="ORF">D1614_02235</name>
</gene>
<dbReference type="Gene3D" id="2.60.120.260">
    <property type="entry name" value="Galactose-binding domain-like"/>
    <property type="match status" value="1"/>
</dbReference>
<keyword evidence="2" id="KW-1185">Reference proteome</keyword>
<dbReference type="OrthoDB" id="9761519at2"/>
<dbReference type="SUPFAM" id="SSF49785">
    <property type="entry name" value="Galactose-binding domain-like"/>
    <property type="match status" value="1"/>
</dbReference>
<dbReference type="RefSeq" id="WP_119436237.1">
    <property type="nucleotide sequence ID" value="NZ_QWGR01000001.1"/>
</dbReference>
<dbReference type="InterPro" id="IPR053161">
    <property type="entry name" value="Ulvan_degrading_GH"/>
</dbReference>
<dbReference type="PROSITE" id="PS51257">
    <property type="entry name" value="PROKAR_LIPOPROTEIN"/>
    <property type="match status" value="1"/>
</dbReference>
<evidence type="ECO:0008006" key="3">
    <source>
        <dbReference type="Google" id="ProtNLM"/>
    </source>
</evidence>
<evidence type="ECO:0000313" key="2">
    <source>
        <dbReference type="Proteomes" id="UP000265926"/>
    </source>
</evidence>
<dbReference type="PANTHER" id="PTHR36848:SF2">
    <property type="entry name" value="SECRETED PROTEIN"/>
    <property type="match status" value="1"/>
</dbReference>
<comment type="caution">
    <text evidence="1">The sequence shown here is derived from an EMBL/GenBank/DDBJ whole genome shotgun (WGS) entry which is preliminary data.</text>
</comment>
<evidence type="ECO:0000313" key="1">
    <source>
        <dbReference type="EMBL" id="RIJ50769.1"/>
    </source>
</evidence>
<dbReference type="Proteomes" id="UP000265926">
    <property type="component" value="Unassembled WGS sequence"/>
</dbReference>
<protein>
    <recommendedName>
        <fullName evidence="3">Glycoside hydrolase</fullName>
    </recommendedName>
</protein>
<dbReference type="AlphaFoldDB" id="A0A399T6H8"/>
<accession>A0A399T6H8</accession>
<name>A0A399T6H8_9BACT</name>
<sequence length="1050" mass="119875">MDKFNYKSLIGLVFLVIVGCTQGTEEKGNNSLEQLRTDFSNPPSEYRSAPLWDWNEKITEEGIDFQMREFKKAGIGGVFVHPRPGLITEYLSDDWFHLFDYTVQKGKELDMKVWIYDENSYPSGFAGGHVPAEMPDSYSHGSSLKMYIQETIDVLPSDEVEVVLKKNGDQFIDITNSVDREKGKSGKYYIFEKAYPGESPWYGGFSYVDLLYPGVTDKFMEITMTRGYEKNKADFGITLPGIFTDEPNLEAAMASGSVMRWTPDLWEVFQERFGYDLKVNLPALAEETGDWYKVRHDYYELIMELFIDRWAKPWSKYCEANNLDWTGHYWEHGWPEPTHGFDEAAFYIWHQMPGVDMLGNKLDTLGLGGQFGNDRAVRELRSAANQAGRKRTLSETYGGGGWEMDFEEQKRLVDWQCVLGVNFVNQHLSYYSLNGVRKFDYPPSFSYHEPWWEHYKLMGDYIGRVSMAMSAGEQLNNTLVLQPTTTARMYFSRLVKNKAIQKIRNGFKNFVYRLEQQHIEYDLGSEYVIKTLGSINEDKFTVGQRNYSLVVLPMEMENIDSSTLMLLTKYLENGGKVLSFQLNTNRVDGAVSGEVKELAGAYPEQWTVAEELNDPAILGLLKSNDFGMNDLSQNGMLYHQRRILDDGELLFVVNSHKSEKALADVSMRGKYLIKLDLVSGKEFVYPAKPEHDKISFKVELEPAGSALFIATKKNPGKLEMYVVPKTEKLVESNEIVAVKRESENVLMINYLDLRTSKSEKKEVYFMDALIGLFQENGVEIGNPWQHKIQYKKNYLEMDSLFSNNSGFEASYHFNINKNLSAEAMKSIRAVVERPGLWEVSINGHDVEPVKDAYWIEKEFSRFAIGKFIKPGKNTISLKAPRMHILAEVMPVYLLGDFLVTPAEKGFEISGGTISELGSWQKLGLPFYSQKVAYSQKFVVNKSESKTYKVRLKNWEGSISEVWVNGEQAGTIAWAPDELDVSALLADGENEITVGVTGSLKNTFGFFYHDNNSWIHGPHSWNSAPKGIPSASDYFLMDYGMFEPFELVEIE</sequence>
<dbReference type="EMBL" id="QWGR01000001">
    <property type="protein sequence ID" value="RIJ50769.1"/>
    <property type="molecule type" value="Genomic_DNA"/>
</dbReference>
<reference evidence="1 2" key="1">
    <citation type="submission" date="2018-08" db="EMBL/GenBank/DDBJ databases">
        <title>Pallidiluteibacterium maritimus gen. nov., sp. nov., isolated from coastal sediment.</title>
        <authorList>
            <person name="Zhou L.Y."/>
        </authorList>
    </citation>
    <scope>NUCLEOTIDE SEQUENCE [LARGE SCALE GENOMIC DNA]</scope>
    <source>
        <strain evidence="1 2">XSD2</strain>
    </source>
</reference>
<dbReference type="Pfam" id="PF17132">
    <property type="entry name" value="Glyco_hydro_106"/>
    <property type="match status" value="1"/>
</dbReference>
<dbReference type="InterPro" id="IPR008979">
    <property type="entry name" value="Galactose-bd-like_sf"/>
</dbReference>
<proteinExistence type="predicted"/>